<keyword evidence="5" id="KW-0274">FAD</keyword>
<dbReference type="EC" id="1.5.5.2" evidence="2 5"/>
<dbReference type="InterPro" id="IPR002872">
    <property type="entry name" value="Proline_DH_dom"/>
</dbReference>
<dbReference type="InterPro" id="IPR029041">
    <property type="entry name" value="FAD-linked_oxidoreductase-like"/>
</dbReference>
<feature type="domain" description="Proline dehydrogenase" evidence="6">
    <location>
        <begin position="145"/>
        <end position="518"/>
    </location>
</feature>
<dbReference type="GO" id="GO:0010133">
    <property type="term" value="P:L-proline catabolic process to L-glutamate"/>
    <property type="evidence" value="ECO:0007669"/>
    <property type="project" value="TreeGrafter"/>
</dbReference>
<dbReference type="PANTHER" id="PTHR13914">
    <property type="entry name" value="PROLINE OXIDASE"/>
    <property type="match status" value="1"/>
</dbReference>
<sequence>MNLPTAFRTVNTIYKFPIYRFSTINPQPEHNQNILNNVAAQQAQNLIQNTTEAQQPQGSSDKKDRLSYYSLMRIYKNHKGGQLLNLLLCNHILRYEYLVKNAEKFYLKSHKWLGGALTNAVINSSVGQVYTGGNTLENIYKIKKDLENKNVNLIINYCDEAQHETPSEFHMDRTAKLFVKSIEKAQEVNSNIGVKYSGFCDPNLMKKINKVKIMQINMFKQLCSQNQLENAQVLNGKHLYDGMIASGLNITEYEFQDFLKEILSKKDVTDISQVTISRIQWDCLVHPLYKDAAKNTNSVIQKMTMLTEQEANLAKNIIMRLDMIYEAAAKKPSSRIYVDAEQSYLQYFIESISVQYQLQYNKEEPMIFSTIQCYLKDSDHKLEQELQKQQEFGLKIGVKLVKGAYLNEEIKLDAKDNINEGFQATSDCYDRVAKRAIATIGESNEVLIAVHNDENVQSIKQYMKINNVNRDRVQFAQLLGMADFLTYSLPNEGFKTSKYVPFGQTEIMIPYLCRRAYEGFKFLNNVTLQEVLIKEELKKRISK</sequence>
<keyword evidence="5" id="KW-0285">Flavoprotein</keyword>
<evidence type="ECO:0000256" key="2">
    <source>
        <dbReference type="ARBA" id="ARBA00012695"/>
    </source>
</evidence>
<dbReference type="AlphaFoldDB" id="A0A481XSR6"/>
<comment type="similarity">
    <text evidence="1 5">Belongs to the proline oxidase family.</text>
</comment>
<proteinExistence type="evidence at transcript level"/>
<keyword evidence="3 5" id="KW-0560">Oxidoreductase</keyword>
<keyword evidence="4 5" id="KW-0642">Proline metabolism</keyword>
<comment type="catalytic activity">
    <reaction evidence="5">
        <text>L-proline + a quinone = (S)-1-pyrroline-5-carboxylate + a quinol + H(+)</text>
        <dbReference type="Rhea" id="RHEA:23784"/>
        <dbReference type="ChEBI" id="CHEBI:15378"/>
        <dbReference type="ChEBI" id="CHEBI:17388"/>
        <dbReference type="ChEBI" id="CHEBI:24646"/>
        <dbReference type="ChEBI" id="CHEBI:60039"/>
        <dbReference type="ChEBI" id="CHEBI:132124"/>
        <dbReference type="EC" id="1.5.5.2"/>
    </reaction>
</comment>
<dbReference type="InterPro" id="IPR015659">
    <property type="entry name" value="Proline_oxidase"/>
</dbReference>
<dbReference type="Pfam" id="PF01619">
    <property type="entry name" value="Pro_dh"/>
    <property type="match status" value="1"/>
</dbReference>
<protein>
    <recommendedName>
        <fullName evidence="2 5">Proline dehydrogenase</fullName>
        <ecNumber evidence="2 5">1.5.5.2</ecNumber>
    </recommendedName>
</protein>
<organism evidence="7">
    <name type="scientific">Philasterides dicentrarchi</name>
    <dbReference type="NCBI Taxonomy" id="282688"/>
    <lineage>
        <taxon>Eukaryota</taxon>
        <taxon>Sar</taxon>
        <taxon>Alveolata</taxon>
        <taxon>Ciliophora</taxon>
        <taxon>Intramacronucleata</taxon>
        <taxon>Oligohymenophorea</taxon>
        <taxon>Scuticociliatia</taxon>
        <taxon>Philasterida</taxon>
        <taxon>Philasteridae</taxon>
        <taxon>Philasterides</taxon>
    </lineage>
</organism>
<dbReference type="SUPFAM" id="SSF51730">
    <property type="entry name" value="FAD-linked oxidoreductase"/>
    <property type="match status" value="1"/>
</dbReference>
<name>A0A481XSR6_9CILI</name>
<comment type="function">
    <text evidence="5">Converts proline to delta-1-pyrroline-5-carboxylate.</text>
</comment>
<reference evidence="7" key="1">
    <citation type="submission" date="2018-07" db="EMBL/GenBank/DDBJ databases">
        <title>Hydrogenases in Philasterides dicentrarchi.</title>
        <authorList>
            <person name="Lamas J."/>
            <person name="Folgueira I."/>
            <person name="Defelipe A."/>
            <person name="Sueiro R."/>
            <person name="Leiro J."/>
        </authorList>
    </citation>
    <scope>NUCLEOTIDE SEQUENCE</scope>
</reference>
<dbReference type="GO" id="GO:0005739">
    <property type="term" value="C:mitochondrion"/>
    <property type="evidence" value="ECO:0007669"/>
    <property type="project" value="TreeGrafter"/>
</dbReference>
<dbReference type="Gene3D" id="3.20.20.220">
    <property type="match status" value="1"/>
</dbReference>
<comment type="cofactor">
    <cofactor evidence="5">
        <name>FAD</name>
        <dbReference type="ChEBI" id="CHEBI:57692"/>
    </cofactor>
</comment>
<dbReference type="PANTHER" id="PTHR13914:SF0">
    <property type="entry name" value="PROLINE DEHYDROGENASE 1, MITOCHONDRIAL"/>
    <property type="match status" value="1"/>
</dbReference>
<accession>A0A481XSR6</accession>
<evidence type="ECO:0000259" key="6">
    <source>
        <dbReference type="Pfam" id="PF01619"/>
    </source>
</evidence>
<evidence type="ECO:0000256" key="4">
    <source>
        <dbReference type="ARBA" id="ARBA00023062"/>
    </source>
</evidence>
<dbReference type="EMBL" id="MH630448">
    <property type="protein sequence ID" value="QBK46536.1"/>
    <property type="molecule type" value="mRNA"/>
</dbReference>
<evidence type="ECO:0000256" key="3">
    <source>
        <dbReference type="ARBA" id="ARBA00023002"/>
    </source>
</evidence>
<dbReference type="GO" id="GO:0004657">
    <property type="term" value="F:proline dehydrogenase activity"/>
    <property type="evidence" value="ECO:0007669"/>
    <property type="project" value="UniProtKB-EC"/>
</dbReference>
<dbReference type="GO" id="GO:0071949">
    <property type="term" value="F:FAD binding"/>
    <property type="evidence" value="ECO:0007669"/>
    <property type="project" value="TreeGrafter"/>
</dbReference>
<evidence type="ECO:0000313" key="7">
    <source>
        <dbReference type="EMBL" id="QBK46536.1"/>
    </source>
</evidence>
<evidence type="ECO:0000256" key="1">
    <source>
        <dbReference type="ARBA" id="ARBA00005869"/>
    </source>
</evidence>
<evidence type="ECO:0000256" key="5">
    <source>
        <dbReference type="RuleBase" id="RU364054"/>
    </source>
</evidence>